<protein>
    <submittedName>
        <fullName evidence="1">Uncharacterized protein</fullName>
    </submittedName>
</protein>
<organism evidence="1 2">
    <name type="scientific">Streblomastix strix</name>
    <dbReference type="NCBI Taxonomy" id="222440"/>
    <lineage>
        <taxon>Eukaryota</taxon>
        <taxon>Metamonada</taxon>
        <taxon>Preaxostyla</taxon>
        <taxon>Oxymonadida</taxon>
        <taxon>Streblomastigidae</taxon>
        <taxon>Streblomastix</taxon>
    </lineage>
</organism>
<comment type="caution">
    <text evidence="1">The sequence shown here is derived from an EMBL/GenBank/DDBJ whole genome shotgun (WGS) entry which is preliminary data.</text>
</comment>
<accession>A0A5J4WUC8</accession>
<evidence type="ECO:0000313" key="1">
    <source>
        <dbReference type="EMBL" id="KAA6397759.1"/>
    </source>
</evidence>
<dbReference type="EMBL" id="SNRW01001109">
    <property type="protein sequence ID" value="KAA6397759.1"/>
    <property type="molecule type" value="Genomic_DNA"/>
</dbReference>
<evidence type="ECO:0000313" key="2">
    <source>
        <dbReference type="Proteomes" id="UP000324800"/>
    </source>
</evidence>
<sequence>MKKARVAIIDYKINQVNLRDEAKPASVANIKKDERDGATYMEGDVVVRAGVDINYGMLNIMRVGVFKLGINVAGSVNQEEEEDDNDEKEEN</sequence>
<proteinExistence type="predicted"/>
<gene>
    <name evidence="1" type="ORF">EZS28_006718</name>
</gene>
<name>A0A5J4WUC8_9EUKA</name>
<dbReference type="Proteomes" id="UP000324800">
    <property type="component" value="Unassembled WGS sequence"/>
</dbReference>
<reference evidence="1 2" key="1">
    <citation type="submission" date="2019-03" db="EMBL/GenBank/DDBJ databases">
        <title>Single cell metagenomics reveals metabolic interactions within the superorganism composed of flagellate Streblomastix strix and complex community of Bacteroidetes bacteria on its surface.</title>
        <authorList>
            <person name="Treitli S.C."/>
            <person name="Kolisko M."/>
            <person name="Husnik F."/>
            <person name="Keeling P."/>
            <person name="Hampl V."/>
        </authorList>
    </citation>
    <scope>NUCLEOTIDE SEQUENCE [LARGE SCALE GENOMIC DNA]</scope>
    <source>
        <strain evidence="1">ST1C</strain>
    </source>
</reference>
<dbReference type="AlphaFoldDB" id="A0A5J4WUC8"/>